<evidence type="ECO:0000313" key="3">
    <source>
        <dbReference type="Proteomes" id="UP000659697"/>
    </source>
</evidence>
<proteinExistence type="predicted"/>
<comment type="caution">
    <text evidence="2">The sequence shown here is derived from an EMBL/GenBank/DDBJ whole genome shotgun (WGS) entry which is preliminary data.</text>
</comment>
<dbReference type="SUPFAM" id="SSF50346">
    <property type="entry name" value="PRC-barrel domain"/>
    <property type="match status" value="1"/>
</dbReference>
<reference evidence="3" key="1">
    <citation type="journal article" date="2019" name="Int. J. Syst. Evol. Microbiol.">
        <title>The Global Catalogue of Microorganisms (GCM) 10K type strain sequencing project: providing services to taxonomists for standard genome sequencing and annotation.</title>
        <authorList>
            <consortium name="The Broad Institute Genomics Platform"/>
            <consortium name="The Broad Institute Genome Sequencing Center for Infectious Disease"/>
            <person name="Wu L."/>
            <person name="Ma J."/>
        </authorList>
    </citation>
    <scope>NUCLEOTIDE SEQUENCE [LARGE SCALE GENOMIC DNA]</scope>
    <source>
        <strain evidence="3">CGMCC 1.7003</strain>
    </source>
</reference>
<dbReference type="PANTHER" id="PTHR36505:SF1">
    <property type="entry name" value="BLR1072 PROTEIN"/>
    <property type="match status" value="1"/>
</dbReference>
<gene>
    <name evidence="2" type="ORF">GCM10010919_23490</name>
</gene>
<evidence type="ECO:0000259" key="1">
    <source>
        <dbReference type="Pfam" id="PF05239"/>
    </source>
</evidence>
<dbReference type="Proteomes" id="UP000659697">
    <property type="component" value="Unassembled WGS sequence"/>
</dbReference>
<accession>A0ABQ3KZN7</accession>
<keyword evidence="3" id="KW-1185">Reference proteome</keyword>
<dbReference type="InterPro" id="IPR027275">
    <property type="entry name" value="PRC-brl_dom"/>
</dbReference>
<dbReference type="EMBL" id="BNAO01000005">
    <property type="protein sequence ID" value="GHG71754.1"/>
    <property type="molecule type" value="Genomic_DNA"/>
</dbReference>
<name>A0ABQ3KZN7_9ALTE</name>
<dbReference type="InterPro" id="IPR011033">
    <property type="entry name" value="PRC_barrel-like_sf"/>
</dbReference>
<organism evidence="2 3">
    <name type="scientific">Alishewanella longhuensis</name>
    <dbReference type="NCBI Taxonomy" id="1091037"/>
    <lineage>
        <taxon>Bacteria</taxon>
        <taxon>Pseudomonadati</taxon>
        <taxon>Pseudomonadota</taxon>
        <taxon>Gammaproteobacteria</taxon>
        <taxon>Alteromonadales</taxon>
        <taxon>Alteromonadaceae</taxon>
        <taxon>Alishewanella</taxon>
    </lineage>
</organism>
<dbReference type="Pfam" id="PF05239">
    <property type="entry name" value="PRC"/>
    <property type="match status" value="1"/>
</dbReference>
<protein>
    <recommendedName>
        <fullName evidence="1">PRC-barrel domain-containing protein</fullName>
    </recommendedName>
</protein>
<dbReference type="PANTHER" id="PTHR36505">
    <property type="entry name" value="BLR1072 PROTEIN"/>
    <property type="match status" value="1"/>
</dbReference>
<evidence type="ECO:0000313" key="2">
    <source>
        <dbReference type="EMBL" id="GHG71754.1"/>
    </source>
</evidence>
<dbReference type="Gene3D" id="2.30.30.240">
    <property type="entry name" value="PRC-barrel domain"/>
    <property type="match status" value="1"/>
</dbReference>
<sequence>MNYNTAPPLGAVTTTTSVASAALLSAATITGDEVCNRQQEKLGTLQDLMLDIGEGKIRYAVLSSGGFLGMGDRLFAIPWNALTLDQANQRFVLDVDVADLKNAPGFDKDQWPNMADPTWSSGIDTYYAK</sequence>
<feature type="domain" description="PRC-barrel" evidence="1">
    <location>
        <begin position="25"/>
        <end position="96"/>
    </location>
</feature>
<dbReference type="RefSeq" id="WP_189433196.1">
    <property type="nucleotide sequence ID" value="NZ_BNAO01000005.1"/>
</dbReference>